<dbReference type="PANTHER" id="PTHR30290:SF72">
    <property type="entry name" value="HTH-TYPE TRANSCRIPTIONAL REGULATOR SGRR"/>
    <property type="match status" value="1"/>
</dbReference>
<dbReference type="OrthoDB" id="5894719at2"/>
<dbReference type="PANTHER" id="PTHR30290">
    <property type="entry name" value="PERIPLASMIC BINDING COMPONENT OF ABC TRANSPORTER"/>
    <property type="match status" value="1"/>
</dbReference>
<keyword evidence="1" id="KW-0238">DNA-binding</keyword>
<proteinExistence type="predicted"/>
<dbReference type="Pfam" id="PF12793">
    <property type="entry name" value="SgrR_N"/>
    <property type="match status" value="1"/>
</dbReference>
<dbReference type="InterPro" id="IPR000914">
    <property type="entry name" value="SBP_5_dom"/>
</dbReference>
<dbReference type="GO" id="GO:0003677">
    <property type="term" value="F:DNA binding"/>
    <property type="evidence" value="ECO:0007669"/>
    <property type="project" value="UniProtKB-KW"/>
</dbReference>
<dbReference type="InterPro" id="IPR039424">
    <property type="entry name" value="SBP_5"/>
</dbReference>
<accession>A0A5P9CNS5</accession>
<dbReference type="GO" id="GO:0015833">
    <property type="term" value="P:peptide transport"/>
    <property type="evidence" value="ECO:0007669"/>
    <property type="project" value="TreeGrafter"/>
</dbReference>
<dbReference type="Pfam" id="PF00496">
    <property type="entry name" value="SBP_bac_5"/>
    <property type="match status" value="1"/>
</dbReference>
<evidence type="ECO:0000256" key="1">
    <source>
        <dbReference type="ARBA" id="ARBA00023125"/>
    </source>
</evidence>
<geneLocation type="plasmid" evidence="5">
    <name>pthaf100_a</name>
</geneLocation>
<dbReference type="GO" id="GO:1904680">
    <property type="term" value="F:peptide transmembrane transporter activity"/>
    <property type="evidence" value="ECO:0007669"/>
    <property type="project" value="TreeGrafter"/>
</dbReference>
<dbReference type="AlphaFoldDB" id="A0A5P9CNS5"/>
<keyword evidence="5" id="KW-1185">Reference proteome</keyword>
<dbReference type="EMBL" id="CP045351">
    <property type="protein sequence ID" value="QFT27846.1"/>
    <property type="molecule type" value="Genomic_DNA"/>
</dbReference>
<evidence type="ECO:0000259" key="3">
    <source>
        <dbReference type="Pfam" id="PF12793"/>
    </source>
</evidence>
<evidence type="ECO:0000313" key="4">
    <source>
        <dbReference type="EMBL" id="QFT27846.1"/>
    </source>
</evidence>
<keyword evidence="4" id="KW-0614">Plasmid</keyword>
<dbReference type="RefSeq" id="WP_152431920.1">
    <property type="nucleotide sequence ID" value="NZ_CBCSDK010000010.1"/>
</dbReference>
<sequence length="573" mass="65986">MSSPRLRVQFETLFEHYNGQNCGIQLEEITDILFCTRRNARIVLNKMEEQGWIEWHPSPGRGKLSQLNFKRSRTDVSENLARRYLEEGKITQALNALDQDAAKLAQIVENYLGVQQQEGEQVLRLPYYRALSMLNPRKPVRRSEQHIARQIFSGLTRLDENESLSPDLAHNWDMLSPTHWRFYLRPNVRFHNGEQLTTEIVVDSLHELRGKPLYRHICDVTSPSRYVVDILLDKPNYHLPLMLSESDAKILLPESSRSADYDQMPVGTGPYKIVSNTKTHLVLQAFDGYFGFRPLIDRVEVCVINDIYGSILFPSMENTIKQTTEKPTDVELDPGCTYFLLNRRSGLAKSDQWANYFSQRLGSLNLYNQLPQEKVVELGVLPAHGLKPGWYHHTAQGHYTSPPSYRKVTIAYHGQHPTFPVLIPSVEALLKQDNLEVELVKYDVSLPNPEQVDIWLKPMGISTHRDDGLAGWLLNYSDIEQFCNPEDFDDWLELVQTWQGQENSRFPAREIGKSLVDRMQIIPIFHCWLGIGKEQCGALQNAKCNALGWFDFSQVWLKPEQLVERVQVDGEAE</sequence>
<reference evidence="4 5" key="1">
    <citation type="submission" date="2019-10" db="EMBL/GenBank/DDBJ databases">
        <title>Complete genome sequence of Vibrio sp. strain THAF100, isolated from non-filtered water from the water column of tank 6 of a marine aquarium containing stony-coral fragments. Water maintained at 26 degree C.</title>
        <authorList>
            <person name="Ruckert C."/>
            <person name="Franco A."/>
            <person name="Kalinowski J."/>
            <person name="Glaeser S."/>
        </authorList>
    </citation>
    <scope>NUCLEOTIDE SEQUENCE [LARGE SCALE GENOMIC DNA]</scope>
    <source>
        <strain evidence="4 5">THAF100</strain>
        <plasmid evidence="5">pthaf100_a</plasmid>
    </source>
</reference>
<dbReference type="Proteomes" id="UP000326936">
    <property type="component" value="Plasmid pTHAF100_a"/>
</dbReference>
<gene>
    <name evidence="4" type="primary">sgrR1</name>
    <name evidence="4" type="ORF">FIV01_15765</name>
</gene>
<dbReference type="InterPro" id="IPR025370">
    <property type="entry name" value="SgrR_HTH_N"/>
</dbReference>
<feature type="domain" description="Solute-binding protein family 5" evidence="2">
    <location>
        <begin position="164"/>
        <end position="306"/>
    </location>
</feature>
<dbReference type="KEGG" id="vaq:FIV01_15765"/>
<dbReference type="SUPFAM" id="SSF53850">
    <property type="entry name" value="Periplasmic binding protein-like II"/>
    <property type="match status" value="1"/>
</dbReference>
<evidence type="ECO:0000313" key="5">
    <source>
        <dbReference type="Proteomes" id="UP000326936"/>
    </source>
</evidence>
<dbReference type="CDD" id="cd08507">
    <property type="entry name" value="PBP2_SgrR_like"/>
    <property type="match status" value="1"/>
</dbReference>
<organism evidence="4 5">
    <name type="scientific">Vibrio aquimaris</name>
    <dbReference type="NCBI Taxonomy" id="2587862"/>
    <lineage>
        <taxon>Bacteria</taxon>
        <taxon>Pseudomonadati</taxon>
        <taxon>Pseudomonadota</taxon>
        <taxon>Gammaproteobacteria</taxon>
        <taxon>Vibrionales</taxon>
        <taxon>Vibrionaceae</taxon>
        <taxon>Vibrio</taxon>
    </lineage>
</organism>
<dbReference type="Gene3D" id="3.40.190.10">
    <property type="entry name" value="Periplasmic binding protein-like II"/>
    <property type="match status" value="1"/>
</dbReference>
<protein>
    <submittedName>
        <fullName evidence="4">HTH-type transcriptional regulator SgrR</fullName>
    </submittedName>
</protein>
<name>A0A5P9CNS5_9VIBR</name>
<evidence type="ECO:0000259" key="2">
    <source>
        <dbReference type="Pfam" id="PF00496"/>
    </source>
</evidence>
<feature type="domain" description="Transcriptional regulator SgrR N-terminal HTH" evidence="3">
    <location>
        <begin position="5"/>
        <end position="119"/>
    </location>
</feature>